<evidence type="ECO:0000259" key="2">
    <source>
        <dbReference type="Pfam" id="PF02481"/>
    </source>
</evidence>
<reference evidence="3" key="1">
    <citation type="submission" date="2020-10" db="EMBL/GenBank/DDBJ databases">
        <authorList>
            <person name="Gilroy R."/>
        </authorList>
    </citation>
    <scope>NUCLEOTIDE SEQUENCE</scope>
    <source>
        <strain evidence="3">11300</strain>
    </source>
</reference>
<accession>A0A9D1I3E9</accession>
<dbReference type="Proteomes" id="UP000824091">
    <property type="component" value="Unassembled WGS sequence"/>
</dbReference>
<evidence type="ECO:0000256" key="1">
    <source>
        <dbReference type="ARBA" id="ARBA00006525"/>
    </source>
</evidence>
<evidence type="ECO:0000313" key="4">
    <source>
        <dbReference type="Proteomes" id="UP000824091"/>
    </source>
</evidence>
<proteinExistence type="inferred from homology"/>
<organism evidence="3 4">
    <name type="scientific">Candidatus Fimisoma avicola</name>
    <dbReference type="NCBI Taxonomy" id="2840826"/>
    <lineage>
        <taxon>Bacteria</taxon>
        <taxon>Bacillati</taxon>
        <taxon>Bacillota</taxon>
        <taxon>Clostridia</taxon>
        <taxon>Eubacteriales</taxon>
        <taxon>Candidatus Fimisoma</taxon>
    </lineage>
</organism>
<dbReference type="NCBIfam" id="TIGR00732">
    <property type="entry name" value="dprA"/>
    <property type="match status" value="1"/>
</dbReference>
<evidence type="ECO:0000313" key="3">
    <source>
        <dbReference type="EMBL" id="HIU27523.1"/>
    </source>
</evidence>
<protein>
    <submittedName>
        <fullName evidence="3">DNA-protecting protein DprA</fullName>
    </submittedName>
</protein>
<comment type="caution">
    <text evidence="3">The sequence shown here is derived from an EMBL/GenBank/DDBJ whole genome shotgun (WGS) entry which is preliminary data.</text>
</comment>
<comment type="similarity">
    <text evidence="1">Belongs to the DprA/Smf family.</text>
</comment>
<dbReference type="InterPro" id="IPR036390">
    <property type="entry name" value="WH_DNA-bd_sf"/>
</dbReference>
<name>A0A9D1I3E9_9FIRM</name>
<dbReference type="PANTHER" id="PTHR43022:SF1">
    <property type="entry name" value="PROTEIN SMF"/>
    <property type="match status" value="1"/>
</dbReference>
<gene>
    <name evidence="3" type="primary">dprA</name>
    <name evidence="3" type="ORF">IAD16_04010</name>
</gene>
<dbReference type="InterPro" id="IPR057666">
    <property type="entry name" value="DrpA_SLOG"/>
</dbReference>
<reference evidence="3" key="2">
    <citation type="journal article" date="2021" name="PeerJ">
        <title>Extensive microbial diversity within the chicken gut microbiome revealed by metagenomics and culture.</title>
        <authorList>
            <person name="Gilroy R."/>
            <person name="Ravi A."/>
            <person name="Getino M."/>
            <person name="Pursley I."/>
            <person name="Horton D.L."/>
            <person name="Alikhan N.F."/>
            <person name="Baker D."/>
            <person name="Gharbi K."/>
            <person name="Hall N."/>
            <person name="Watson M."/>
            <person name="Adriaenssens E.M."/>
            <person name="Foster-Nyarko E."/>
            <person name="Jarju S."/>
            <person name="Secka A."/>
            <person name="Antonio M."/>
            <person name="Oren A."/>
            <person name="Chaudhuri R.R."/>
            <person name="La Ragione R."/>
            <person name="Hildebrand F."/>
            <person name="Pallen M.J."/>
        </authorList>
    </citation>
    <scope>NUCLEOTIDE SEQUENCE</scope>
    <source>
        <strain evidence="3">11300</strain>
    </source>
</reference>
<dbReference type="Gene3D" id="3.40.50.450">
    <property type="match status" value="1"/>
</dbReference>
<dbReference type="PANTHER" id="PTHR43022">
    <property type="entry name" value="PROTEIN SMF"/>
    <property type="match status" value="1"/>
</dbReference>
<dbReference type="GO" id="GO:0009294">
    <property type="term" value="P:DNA-mediated transformation"/>
    <property type="evidence" value="ECO:0007669"/>
    <property type="project" value="InterPro"/>
</dbReference>
<dbReference type="EMBL" id="DVMO01000057">
    <property type="protein sequence ID" value="HIU27523.1"/>
    <property type="molecule type" value="Genomic_DNA"/>
</dbReference>
<sequence>MHIRNNIESIRICDREYPELLKNIKDPPDTIYFAGDIALIKGVSAAVVGTRKCSEYGRQTALRIGRMLGKNKVTVVSGMAAGIDAHAHAGALDAGGKTVAVLACGPDICYPRENRKIYEMIREKGLIISEHPPGTEPKPWHFPMRNRIISGVSLLTVVVEAGTGSGAIITAQAAAEQGRDVMAVPGNINSPYSLGANKLIADGAAAVTVPEDILRAAGIEPVMEAEEMEKMGGDEQKVYRLLLEKGELTVEELCAYMDADSFTVNGLVSVMELKGVISYCLGKIFIAKS</sequence>
<feature type="domain" description="Smf/DprA SLOG" evidence="2">
    <location>
        <begin position="10"/>
        <end position="216"/>
    </location>
</feature>
<dbReference type="Pfam" id="PF02481">
    <property type="entry name" value="DNA_processg_A"/>
    <property type="match status" value="1"/>
</dbReference>
<dbReference type="AlphaFoldDB" id="A0A9D1I3E9"/>
<dbReference type="InterPro" id="IPR003488">
    <property type="entry name" value="DprA"/>
</dbReference>
<dbReference type="SUPFAM" id="SSF46785">
    <property type="entry name" value="Winged helix' DNA-binding domain"/>
    <property type="match status" value="1"/>
</dbReference>
<dbReference type="SUPFAM" id="SSF102405">
    <property type="entry name" value="MCP/YpsA-like"/>
    <property type="match status" value="1"/>
</dbReference>